<keyword evidence="2" id="KW-1185">Reference proteome</keyword>
<evidence type="ECO:0000313" key="2">
    <source>
        <dbReference type="Proteomes" id="UP000054018"/>
    </source>
</evidence>
<accession>A0A0C9Z0U8</accession>
<dbReference type="EMBL" id="KN833985">
    <property type="protein sequence ID" value="KIK13613.1"/>
    <property type="molecule type" value="Genomic_DNA"/>
</dbReference>
<dbReference type="Proteomes" id="UP000054018">
    <property type="component" value="Unassembled WGS sequence"/>
</dbReference>
<name>A0A0C9Z0U8_9AGAM</name>
<gene>
    <name evidence="1" type="ORF">PISMIDRAFT_17874</name>
</gene>
<reference evidence="2" key="2">
    <citation type="submission" date="2015-01" db="EMBL/GenBank/DDBJ databases">
        <title>Evolutionary Origins and Diversification of the Mycorrhizal Mutualists.</title>
        <authorList>
            <consortium name="DOE Joint Genome Institute"/>
            <consortium name="Mycorrhizal Genomics Consortium"/>
            <person name="Kohler A."/>
            <person name="Kuo A."/>
            <person name="Nagy L.G."/>
            <person name="Floudas D."/>
            <person name="Copeland A."/>
            <person name="Barry K.W."/>
            <person name="Cichocki N."/>
            <person name="Veneault-Fourrey C."/>
            <person name="LaButti K."/>
            <person name="Lindquist E.A."/>
            <person name="Lipzen A."/>
            <person name="Lundell T."/>
            <person name="Morin E."/>
            <person name="Murat C."/>
            <person name="Riley R."/>
            <person name="Ohm R."/>
            <person name="Sun H."/>
            <person name="Tunlid A."/>
            <person name="Henrissat B."/>
            <person name="Grigoriev I.V."/>
            <person name="Hibbett D.S."/>
            <person name="Martin F."/>
        </authorList>
    </citation>
    <scope>NUCLEOTIDE SEQUENCE [LARGE SCALE GENOMIC DNA]</scope>
    <source>
        <strain evidence="2">441</strain>
    </source>
</reference>
<organism evidence="1 2">
    <name type="scientific">Pisolithus microcarpus 441</name>
    <dbReference type="NCBI Taxonomy" id="765257"/>
    <lineage>
        <taxon>Eukaryota</taxon>
        <taxon>Fungi</taxon>
        <taxon>Dikarya</taxon>
        <taxon>Basidiomycota</taxon>
        <taxon>Agaricomycotina</taxon>
        <taxon>Agaricomycetes</taxon>
        <taxon>Agaricomycetidae</taxon>
        <taxon>Boletales</taxon>
        <taxon>Sclerodermatineae</taxon>
        <taxon>Pisolithaceae</taxon>
        <taxon>Pisolithus</taxon>
    </lineage>
</organism>
<dbReference type="AlphaFoldDB" id="A0A0C9Z0U8"/>
<reference evidence="1 2" key="1">
    <citation type="submission" date="2014-04" db="EMBL/GenBank/DDBJ databases">
        <authorList>
            <consortium name="DOE Joint Genome Institute"/>
            <person name="Kuo A."/>
            <person name="Kohler A."/>
            <person name="Costa M.D."/>
            <person name="Nagy L.G."/>
            <person name="Floudas D."/>
            <person name="Copeland A."/>
            <person name="Barry K.W."/>
            <person name="Cichocki N."/>
            <person name="Veneault-Fourrey C."/>
            <person name="LaButti K."/>
            <person name="Lindquist E.A."/>
            <person name="Lipzen A."/>
            <person name="Lundell T."/>
            <person name="Morin E."/>
            <person name="Murat C."/>
            <person name="Sun H."/>
            <person name="Tunlid A."/>
            <person name="Henrissat B."/>
            <person name="Grigoriev I.V."/>
            <person name="Hibbett D.S."/>
            <person name="Martin F."/>
            <person name="Nordberg H.P."/>
            <person name="Cantor M.N."/>
            <person name="Hua S.X."/>
        </authorList>
    </citation>
    <scope>NUCLEOTIDE SEQUENCE [LARGE SCALE GENOMIC DNA]</scope>
    <source>
        <strain evidence="1 2">441</strain>
    </source>
</reference>
<proteinExistence type="predicted"/>
<evidence type="ECO:0000313" key="1">
    <source>
        <dbReference type="EMBL" id="KIK13613.1"/>
    </source>
</evidence>
<dbReference type="HOGENOM" id="CLU_3051251_0_0_1"/>
<sequence>MSPITSAQPHPIPSYTSNNQIVANIAILPFNLIEATFLAPYEAESYSTADLITN</sequence>
<protein>
    <submittedName>
        <fullName evidence="1">Uncharacterized protein</fullName>
    </submittedName>
</protein>